<proteinExistence type="predicted"/>
<evidence type="ECO:0000256" key="1">
    <source>
        <dbReference type="SAM" id="MobiDB-lite"/>
    </source>
</evidence>
<feature type="compositionally biased region" description="Gly residues" evidence="1">
    <location>
        <begin position="274"/>
        <end position="285"/>
    </location>
</feature>
<dbReference type="RefSeq" id="XP_032807237.1">
    <property type="nucleotide sequence ID" value="XM_032951346.1"/>
</dbReference>
<feature type="region of interest" description="Disordered" evidence="1">
    <location>
        <begin position="274"/>
        <end position="296"/>
    </location>
</feature>
<feature type="compositionally biased region" description="Basic and acidic residues" evidence="1">
    <location>
        <begin position="286"/>
        <end position="296"/>
    </location>
</feature>
<evidence type="ECO:0000313" key="3">
    <source>
        <dbReference type="Proteomes" id="UP001318040"/>
    </source>
</evidence>
<keyword evidence="2" id="KW-1133">Transmembrane helix</keyword>
<keyword evidence="2" id="KW-0472">Membrane</keyword>
<feature type="transmembrane region" description="Helical" evidence="2">
    <location>
        <begin position="321"/>
        <end position="343"/>
    </location>
</feature>
<organism evidence="3 4">
    <name type="scientific">Petromyzon marinus</name>
    <name type="common">Sea lamprey</name>
    <dbReference type="NCBI Taxonomy" id="7757"/>
    <lineage>
        <taxon>Eukaryota</taxon>
        <taxon>Metazoa</taxon>
        <taxon>Chordata</taxon>
        <taxon>Craniata</taxon>
        <taxon>Vertebrata</taxon>
        <taxon>Cyclostomata</taxon>
        <taxon>Hyperoartia</taxon>
        <taxon>Petromyzontiformes</taxon>
        <taxon>Petromyzontidae</taxon>
        <taxon>Petromyzon</taxon>
    </lineage>
</organism>
<evidence type="ECO:0000256" key="2">
    <source>
        <dbReference type="SAM" id="Phobius"/>
    </source>
</evidence>
<reference evidence="4" key="1">
    <citation type="submission" date="2025-08" db="UniProtKB">
        <authorList>
            <consortium name="RefSeq"/>
        </authorList>
    </citation>
    <scope>IDENTIFICATION</scope>
    <source>
        <tissue evidence="4">Sperm</tissue>
    </source>
</reference>
<keyword evidence="3" id="KW-1185">Reference proteome</keyword>
<protein>
    <submittedName>
        <fullName evidence="4">Uncharacterized protein LOC116940938 isoform X2</fullName>
    </submittedName>
</protein>
<dbReference type="AlphaFoldDB" id="A0AAJ7SX75"/>
<gene>
    <name evidence="4" type="primary">LOC116940938</name>
</gene>
<sequence>MVKCLVKIRTKVNVHLRMVNHCYRDVRVRVLSLGPRILRRAIGGMPFLPALMYGPPSDNPGAALNPNSPVAGTGSGASRFRETPRVHEVPVEFDDDDDDDADDCGGYGGYGGVDRAGVGEDEDVVLFARRGDPTARDEAGLTGRGVAGEGVLRASVRRCSERSPRGSEDGEAVVVAGPSRHTAGPPRMSGSNARADGGEDLLRPLPPFPTKTPGRAPGLHGEPSSSSGGGGGGTKRSSLAHHSRDAAPLITNGGSDGGALIVASIAPCAPRLGGGDATEGGVEGGGQRELEGAAEDECARRRDVDERGRARVSWARAARSALGMLAAASLLAAANLLLLVLLLESPAELESLRWMRESPFFLHFHYGYYCPARRWLACSLMRAMGDT</sequence>
<feature type="region of interest" description="Disordered" evidence="1">
    <location>
        <begin position="59"/>
        <end position="84"/>
    </location>
</feature>
<keyword evidence="2" id="KW-0812">Transmembrane</keyword>
<evidence type="ECO:0000313" key="4">
    <source>
        <dbReference type="RefSeq" id="XP_032807237.1"/>
    </source>
</evidence>
<accession>A0AAJ7SX75</accession>
<feature type="compositionally biased region" description="Basic and acidic residues" evidence="1">
    <location>
        <begin position="158"/>
        <end position="168"/>
    </location>
</feature>
<dbReference type="Proteomes" id="UP001318040">
    <property type="component" value="Chromosome 1"/>
</dbReference>
<feature type="region of interest" description="Disordered" evidence="1">
    <location>
        <begin position="157"/>
        <end position="240"/>
    </location>
</feature>
<name>A0AAJ7SX75_PETMA</name>